<organism evidence="2 3">
    <name type="scientific">Glutamicibacter soli</name>
    <dbReference type="NCBI Taxonomy" id="453836"/>
    <lineage>
        <taxon>Bacteria</taxon>
        <taxon>Bacillati</taxon>
        <taxon>Actinomycetota</taxon>
        <taxon>Actinomycetes</taxon>
        <taxon>Micrococcales</taxon>
        <taxon>Micrococcaceae</taxon>
        <taxon>Glutamicibacter</taxon>
    </lineage>
</organism>
<keyword evidence="3" id="KW-1185">Reference proteome</keyword>
<dbReference type="SUPFAM" id="SSF52200">
    <property type="entry name" value="Toll/Interleukin receptor TIR domain"/>
    <property type="match status" value="1"/>
</dbReference>
<comment type="caution">
    <text evidence="2">The sequence shown here is derived from an EMBL/GenBank/DDBJ whole genome shotgun (WGS) entry which is preliminary data.</text>
</comment>
<dbReference type="Pfam" id="PF13676">
    <property type="entry name" value="TIR_2"/>
    <property type="match status" value="1"/>
</dbReference>
<evidence type="ECO:0000259" key="1">
    <source>
        <dbReference type="Pfam" id="PF13676"/>
    </source>
</evidence>
<reference evidence="2 3" key="1">
    <citation type="submission" date="2018-01" db="EMBL/GenBank/DDBJ databases">
        <title>Glutamicibacter soli strain NHPC-3 Whole genome sequence and assembly.</title>
        <authorList>
            <person name="Choudhury P."/>
            <person name="Gupta D."/>
            <person name="Sengupta K."/>
            <person name="Jawed A."/>
            <person name="Sultana N."/>
            <person name="Saha P."/>
        </authorList>
    </citation>
    <scope>NUCLEOTIDE SEQUENCE [LARGE SCALE GENOMIC DNA]</scope>
    <source>
        <strain evidence="2 3">NHPC-3</strain>
    </source>
</reference>
<dbReference type="InterPro" id="IPR035897">
    <property type="entry name" value="Toll_tir_struct_dom_sf"/>
</dbReference>
<proteinExistence type="predicted"/>
<feature type="domain" description="TIR" evidence="1">
    <location>
        <begin position="3"/>
        <end position="98"/>
    </location>
</feature>
<dbReference type="AlphaFoldDB" id="A0A365Y970"/>
<evidence type="ECO:0000313" key="2">
    <source>
        <dbReference type="EMBL" id="RBL99234.1"/>
    </source>
</evidence>
<evidence type="ECO:0000313" key="3">
    <source>
        <dbReference type="Proteomes" id="UP000252167"/>
    </source>
</evidence>
<dbReference type="EMBL" id="POAF01000009">
    <property type="protein sequence ID" value="RBL99234.1"/>
    <property type="molecule type" value="Genomic_DNA"/>
</dbReference>
<accession>A0A365Y970</accession>
<sequence>MKVFISWSGQESQEVGRAVDEWLGQVFQTVDTFISTRGIGAGDRSMTQIEEGLRDVDFGIICVTPENQNAPWLSFEAGAISNAVGGESKVAPLLAGFRSKADLDGPLAQFQTSLTDREGFDAIAASINAVLGEQARREDQLKLSMDMYWNRLEAQIKQARTSAQTGAEKPTAERDTHEMIEEILTTVRAIHRSEDTRRQSMEHARYGKADVPVSSEIRATVRTILAEEIPMMPGRTLSIARTSEGVYLITVRLETPIPEDTQHIIRHRISEAVESPTRVRFVGLRRPDTGNPSKLASPDV</sequence>
<dbReference type="InterPro" id="IPR000157">
    <property type="entry name" value="TIR_dom"/>
</dbReference>
<protein>
    <recommendedName>
        <fullName evidence="1">TIR domain-containing protein</fullName>
    </recommendedName>
</protein>
<dbReference type="Gene3D" id="3.40.50.10140">
    <property type="entry name" value="Toll/interleukin-1 receptor homology (TIR) domain"/>
    <property type="match status" value="1"/>
</dbReference>
<dbReference type="Proteomes" id="UP000252167">
    <property type="component" value="Unassembled WGS sequence"/>
</dbReference>
<dbReference type="GO" id="GO:0007165">
    <property type="term" value="P:signal transduction"/>
    <property type="evidence" value="ECO:0007669"/>
    <property type="project" value="InterPro"/>
</dbReference>
<dbReference type="RefSeq" id="WP_113607986.1">
    <property type="nucleotide sequence ID" value="NZ_POAF01000009.1"/>
</dbReference>
<name>A0A365Y970_9MICC</name>
<gene>
    <name evidence="2" type="ORF">C1H84_16245</name>
</gene>